<dbReference type="Proteomes" id="UP000477951">
    <property type="component" value="Unassembled WGS sequence"/>
</dbReference>
<evidence type="ECO:0000313" key="4">
    <source>
        <dbReference type="EMBL" id="MVA55578.1"/>
    </source>
</evidence>
<evidence type="ECO:0000313" key="6">
    <source>
        <dbReference type="Proteomes" id="UP000440716"/>
    </source>
</evidence>
<dbReference type="AlphaFoldDB" id="A0A109CWD7"/>
<dbReference type="OrthoDB" id="7678100at2"/>
<dbReference type="EMBL" id="WPHU01000002">
    <property type="protein sequence ID" value="MVA55578.1"/>
    <property type="molecule type" value="Genomic_DNA"/>
</dbReference>
<reference evidence="6 7" key="2">
    <citation type="submission" date="2019-12" db="EMBL/GenBank/DDBJ databases">
        <title>Whole-genome sequencing of Allorhizobium vitis.</title>
        <authorList>
            <person name="Gan H.M."/>
            <person name="Szegedi E."/>
            <person name="Burr T."/>
            <person name="Savka M.A."/>
        </authorList>
    </citation>
    <scope>NUCLEOTIDE SEQUENCE [LARGE SCALE GENOMIC DNA]</scope>
    <source>
        <strain evidence="4 6">CG415</strain>
        <strain evidence="3 7">CG516</strain>
    </source>
</reference>
<dbReference type="EMBL" id="QUSG01000007">
    <property type="protein sequence ID" value="KAA3526637.1"/>
    <property type="molecule type" value="Genomic_DNA"/>
</dbReference>
<dbReference type="Proteomes" id="UP000436911">
    <property type="component" value="Unassembled WGS sequence"/>
</dbReference>
<evidence type="ECO:0000313" key="3">
    <source>
        <dbReference type="EMBL" id="MUZ74816.1"/>
    </source>
</evidence>
<protein>
    <submittedName>
        <fullName evidence="2">Phasin family protein</fullName>
    </submittedName>
</protein>
<sequence>MLNFEDVNKKSKEAVDSMVKNYSEVAKGMQSIAAEAQDYSKKSFQDLAGFMEQLTAARSIETVFELQTKYAKSSYEAFVSEATKITEMYADLAKTAYKPYEAPIAKASKAASAAAAA</sequence>
<comment type="caution">
    <text evidence="2">The sequence shown here is derived from an EMBL/GenBank/DDBJ whole genome shotgun (WGS) entry which is preliminary data.</text>
</comment>
<dbReference type="GeneID" id="60682843"/>
<evidence type="ECO:0000313" key="2">
    <source>
        <dbReference type="EMBL" id="KAA3526637.1"/>
    </source>
</evidence>
<accession>A0A109CWD7</accession>
<organism evidence="2 5">
    <name type="scientific">Agrobacterium vitis</name>
    <name type="common">Rhizobium vitis</name>
    <dbReference type="NCBI Taxonomy" id="373"/>
    <lineage>
        <taxon>Bacteria</taxon>
        <taxon>Pseudomonadati</taxon>
        <taxon>Pseudomonadota</taxon>
        <taxon>Alphaproteobacteria</taxon>
        <taxon>Hyphomicrobiales</taxon>
        <taxon>Rhizobiaceae</taxon>
        <taxon>Rhizobium/Agrobacterium group</taxon>
        <taxon>Agrobacterium</taxon>
    </lineage>
</organism>
<dbReference type="RefSeq" id="WP_060717051.1">
    <property type="nucleotide sequence ID" value="NZ_AP023268.1"/>
</dbReference>
<evidence type="ECO:0000313" key="7">
    <source>
        <dbReference type="Proteomes" id="UP000477951"/>
    </source>
</evidence>
<evidence type="ECO:0000313" key="5">
    <source>
        <dbReference type="Proteomes" id="UP000436911"/>
    </source>
</evidence>
<gene>
    <name evidence="2" type="ORF">DXT89_14805</name>
    <name evidence="4" type="ORF">GOZ88_05550</name>
    <name evidence="3" type="ORF">GOZ90_19180</name>
</gene>
<dbReference type="Pfam" id="PF09361">
    <property type="entry name" value="Phasin_2"/>
    <property type="match status" value="1"/>
</dbReference>
<feature type="domain" description="Phasin" evidence="1">
    <location>
        <begin position="5"/>
        <end position="102"/>
    </location>
</feature>
<dbReference type="EMBL" id="WPHR01000020">
    <property type="protein sequence ID" value="MUZ74816.1"/>
    <property type="molecule type" value="Genomic_DNA"/>
</dbReference>
<dbReference type="InterPro" id="IPR018968">
    <property type="entry name" value="Phasin"/>
</dbReference>
<dbReference type="Proteomes" id="UP000440716">
    <property type="component" value="Unassembled WGS sequence"/>
</dbReference>
<proteinExistence type="predicted"/>
<name>A0A109CWD7_AGRVI</name>
<evidence type="ECO:0000259" key="1">
    <source>
        <dbReference type="Pfam" id="PF09361"/>
    </source>
</evidence>
<reference evidence="2 5" key="1">
    <citation type="submission" date="2018-08" db="EMBL/GenBank/DDBJ databases">
        <title>Genome sequencing of Agrobacterium vitis strain ICMP 10754.</title>
        <authorList>
            <person name="Visnovsky S.B."/>
            <person name="Pitman A.R."/>
        </authorList>
    </citation>
    <scope>NUCLEOTIDE SEQUENCE [LARGE SCALE GENOMIC DNA]</scope>
    <source>
        <strain evidence="2 5">ICMP 10754</strain>
    </source>
</reference>